<feature type="transmembrane region" description="Helical" evidence="5">
    <location>
        <begin position="221"/>
        <end position="240"/>
    </location>
</feature>
<evidence type="ECO:0000256" key="2">
    <source>
        <dbReference type="ARBA" id="ARBA00022692"/>
    </source>
</evidence>
<dbReference type="CDD" id="cd07042">
    <property type="entry name" value="STAS_SulP_like_sulfate_transporter"/>
    <property type="match status" value="1"/>
</dbReference>
<dbReference type="NCBIfam" id="TIGR00815">
    <property type="entry name" value="sulP"/>
    <property type="match status" value="1"/>
</dbReference>
<keyword evidence="2 5" id="KW-0812">Transmembrane</keyword>
<keyword evidence="8" id="KW-1185">Reference proteome</keyword>
<dbReference type="InterPro" id="IPR001902">
    <property type="entry name" value="SLC26A/SulP_fam"/>
</dbReference>
<proteinExistence type="predicted"/>
<comment type="subcellular location">
    <subcellularLocation>
        <location evidence="1">Membrane</location>
        <topology evidence="1">Multi-pass membrane protein</topology>
    </subcellularLocation>
</comment>
<reference evidence="7" key="1">
    <citation type="submission" date="2025-08" db="UniProtKB">
        <authorList>
            <consortium name="Ensembl"/>
        </authorList>
    </citation>
    <scope>IDENTIFICATION</scope>
</reference>
<feature type="transmembrane region" description="Helical" evidence="5">
    <location>
        <begin position="405"/>
        <end position="425"/>
    </location>
</feature>
<dbReference type="Gene3D" id="3.30.750.24">
    <property type="entry name" value="STAS domain"/>
    <property type="match status" value="1"/>
</dbReference>
<gene>
    <name evidence="7" type="primary">LOC112216967</name>
</gene>
<evidence type="ECO:0000256" key="5">
    <source>
        <dbReference type="SAM" id="Phobius"/>
    </source>
</evidence>
<feature type="transmembrane region" description="Helical" evidence="5">
    <location>
        <begin position="167"/>
        <end position="186"/>
    </location>
</feature>
<evidence type="ECO:0000256" key="1">
    <source>
        <dbReference type="ARBA" id="ARBA00004141"/>
    </source>
</evidence>
<dbReference type="InterPro" id="IPR036513">
    <property type="entry name" value="STAS_dom_sf"/>
</dbReference>
<evidence type="ECO:0000313" key="7">
    <source>
        <dbReference type="Ensembl" id="ENSOTSP00005051069.1"/>
    </source>
</evidence>
<evidence type="ECO:0000256" key="3">
    <source>
        <dbReference type="ARBA" id="ARBA00022989"/>
    </source>
</evidence>
<dbReference type="Ensembl" id="ENSOTST00005055600.2">
    <property type="protein sequence ID" value="ENSOTSP00005051069.1"/>
    <property type="gene ID" value="ENSOTSG00005021064.2"/>
</dbReference>
<dbReference type="PROSITE" id="PS50801">
    <property type="entry name" value="STAS"/>
    <property type="match status" value="1"/>
</dbReference>
<dbReference type="Proteomes" id="UP000694402">
    <property type="component" value="Unassembled WGS sequence"/>
</dbReference>
<dbReference type="AlphaFoldDB" id="A0A8C8LY59"/>
<feature type="transmembrane region" description="Helical" evidence="5">
    <location>
        <begin position="336"/>
        <end position="356"/>
    </location>
</feature>
<keyword evidence="3 5" id="KW-1133">Transmembrane helix</keyword>
<feature type="domain" description="STAS" evidence="6">
    <location>
        <begin position="582"/>
        <end position="706"/>
    </location>
</feature>
<dbReference type="InterPro" id="IPR002645">
    <property type="entry name" value="STAS_dom"/>
</dbReference>
<evidence type="ECO:0000256" key="4">
    <source>
        <dbReference type="ARBA" id="ARBA00023136"/>
    </source>
</evidence>
<feature type="transmembrane region" description="Helical" evidence="5">
    <location>
        <begin position="463"/>
        <end position="487"/>
    </location>
</feature>
<feature type="transmembrane region" description="Helical" evidence="5">
    <location>
        <begin position="281"/>
        <end position="300"/>
    </location>
</feature>
<dbReference type="GeneTree" id="ENSGT01150000286920"/>
<feature type="transmembrane region" description="Helical" evidence="5">
    <location>
        <begin position="252"/>
        <end position="269"/>
    </location>
</feature>
<accession>A0A8C8LY59</accession>
<dbReference type="InterPro" id="IPR011547">
    <property type="entry name" value="SLC26A/SulP_dom"/>
</dbReference>
<organism evidence="7 8">
    <name type="scientific">Oncorhynchus tshawytscha</name>
    <name type="common">Chinook salmon</name>
    <name type="synonym">Salmo tshawytscha</name>
    <dbReference type="NCBI Taxonomy" id="74940"/>
    <lineage>
        <taxon>Eukaryota</taxon>
        <taxon>Metazoa</taxon>
        <taxon>Chordata</taxon>
        <taxon>Craniata</taxon>
        <taxon>Vertebrata</taxon>
        <taxon>Euteleostomi</taxon>
        <taxon>Actinopterygii</taxon>
        <taxon>Neopterygii</taxon>
        <taxon>Teleostei</taxon>
        <taxon>Protacanthopterygii</taxon>
        <taxon>Salmoniformes</taxon>
        <taxon>Salmonidae</taxon>
        <taxon>Salmoninae</taxon>
        <taxon>Oncorhynchus</taxon>
    </lineage>
</organism>
<name>A0A8C8LY59_ONCTS</name>
<feature type="transmembrane region" description="Helical" evidence="5">
    <location>
        <begin position="105"/>
        <end position="122"/>
    </location>
</feature>
<dbReference type="Pfam" id="PF01740">
    <property type="entry name" value="STAS"/>
    <property type="match status" value="1"/>
</dbReference>
<reference evidence="7" key="2">
    <citation type="submission" date="2025-09" db="UniProtKB">
        <authorList>
            <consortium name="Ensembl"/>
        </authorList>
    </citation>
    <scope>IDENTIFICATION</scope>
</reference>
<dbReference type="GO" id="GO:0016020">
    <property type="term" value="C:membrane"/>
    <property type="evidence" value="ECO:0007669"/>
    <property type="project" value="UniProtKB-SubCell"/>
</dbReference>
<sequence>IGQPFLQYVVARPLYSEDAFADEHEKIHRHHKTLRLTKNGVCVNCSCDLKRAKNAALSLLPFIGWMRIYQLKEWLLSDIVSGVSTGLVAVLQGLAYSLLASLPPWYGLFTAFFPVIIYFFLGTSRHISVGAFPVLSLMVGAVVTRLVPDEGPPINITGFEGLTSDEQRVMVAASVTFLMGIMQLAMGLLQVGFIVMYLSDTLVSGFTTAAAIHILVSQLKFVLGLVVPGLSGPLSIIYTLEKIFVQIEKTNVCDLVTSILIMVVVFIVKEINDRYKAKLPVPIPIEVIMTVIACGVSYAFNFRVIYKVDVVGRIPVGYESPMAPNMQIFGETAVEAFPMAIVGFAVAFSVAKVYSVKHDYIIDGNQELIAFGASNIVGAAFKSFAASTALSRSAVQESTGGKTQIAGLLSALIVMVVTLAIGFLLEPLPKSVLGAVVIVNLKGMLMQIREVPYLWRRDRPDCVVWVVTCLASILLGLDLGLAVGLGIELLTVVFRAQFPRCSVLANITGTDIYKDRKDYMSPMCNSYSHFHVCNCQLGFNLTLICFQVGFNPLRVLRKRNKALRTIRKLLKKGELQMTSKGLLLTSSGPIEESEDESNMEELDQPSDFKDLPVQVNWNSELPANIQVPRVDVHSLILDFSAVSFLDISALKGLKAALKELIRVEVEVYIVACDEYILEKLHSCKFFDDEVKSSMFFLTLHDAMLHILEKHPVNSEKTKVCEKV</sequence>
<dbReference type="PANTHER" id="PTHR11814">
    <property type="entry name" value="SULFATE TRANSPORTER"/>
    <property type="match status" value="1"/>
</dbReference>
<evidence type="ECO:0000259" key="6">
    <source>
        <dbReference type="PROSITE" id="PS50801"/>
    </source>
</evidence>
<dbReference type="Pfam" id="PF00916">
    <property type="entry name" value="Sulfate_transp"/>
    <property type="match status" value="1"/>
</dbReference>
<feature type="transmembrane region" description="Helical" evidence="5">
    <location>
        <begin position="75"/>
        <end position="99"/>
    </location>
</feature>
<protein>
    <recommendedName>
        <fullName evidence="6">STAS domain-containing protein</fullName>
    </recommendedName>
</protein>
<dbReference type="SUPFAM" id="SSF52091">
    <property type="entry name" value="SpoIIaa-like"/>
    <property type="match status" value="1"/>
</dbReference>
<feature type="transmembrane region" description="Helical" evidence="5">
    <location>
        <begin position="193"/>
        <end position="215"/>
    </location>
</feature>
<dbReference type="GO" id="GO:0055085">
    <property type="term" value="P:transmembrane transport"/>
    <property type="evidence" value="ECO:0007669"/>
    <property type="project" value="InterPro"/>
</dbReference>
<feature type="transmembrane region" description="Helical" evidence="5">
    <location>
        <begin position="129"/>
        <end position="147"/>
    </location>
</feature>
<keyword evidence="4 5" id="KW-0472">Membrane</keyword>
<evidence type="ECO:0000313" key="8">
    <source>
        <dbReference type="Proteomes" id="UP000694402"/>
    </source>
</evidence>